<evidence type="ECO:0000313" key="6">
    <source>
        <dbReference type="Proteomes" id="UP001347796"/>
    </source>
</evidence>
<keyword evidence="6" id="KW-1185">Reference proteome</keyword>
<accession>A0AAN8PT62</accession>
<dbReference type="SUPFAM" id="SSF52540">
    <property type="entry name" value="P-loop containing nucleoside triphosphate hydrolases"/>
    <property type="match status" value="1"/>
</dbReference>
<proteinExistence type="inferred from homology"/>
<dbReference type="InterPro" id="IPR027417">
    <property type="entry name" value="P-loop_NTPase"/>
</dbReference>
<evidence type="ECO:0000313" key="5">
    <source>
        <dbReference type="EMBL" id="KAK6183268.1"/>
    </source>
</evidence>
<dbReference type="InterPro" id="IPR006703">
    <property type="entry name" value="G_AIG1"/>
</dbReference>
<reference evidence="5 6" key="1">
    <citation type="submission" date="2024-01" db="EMBL/GenBank/DDBJ databases">
        <title>The genome of the rayed Mediterranean limpet Patella caerulea (Linnaeus, 1758).</title>
        <authorList>
            <person name="Anh-Thu Weber A."/>
            <person name="Halstead-Nussloch G."/>
        </authorList>
    </citation>
    <scope>NUCLEOTIDE SEQUENCE [LARGE SCALE GENOMIC DNA]</scope>
    <source>
        <strain evidence="5">AATW-2023a</strain>
        <tissue evidence="5">Whole specimen</tissue>
    </source>
</reference>
<keyword evidence="2" id="KW-0547">Nucleotide-binding</keyword>
<gene>
    <name evidence="5" type="ORF">SNE40_010779</name>
</gene>
<dbReference type="Pfam" id="PF04548">
    <property type="entry name" value="AIG1"/>
    <property type="match status" value="1"/>
</dbReference>
<dbReference type="PANTHER" id="PTHR10903:SF184">
    <property type="entry name" value="GTP-BINDING PROTEIN A"/>
    <property type="match status" value="1"/>
</dbReference>
<feature type="domain" description="AIG1-type G" evidence="4">
    <location>
        <begin position="5"/>
        <end position="205"/>
    </location>
</feature>
<dbReference type="EMBL" id="JAZGQO010000007">
    <property type="protein sequence ID" value="KAK6183268.1"/>
    <property type="molecule type" value="Genomic_DNA"/>
</dbReference>
<dbReference type="PANTHER" id="PTHR10903">
    <property type="entry name" value="GTPASE, IMAP FAMILY MEMBER-RELATED"/>
    <property type="match status" value="1"/>
</dbReference>
<evidence type="ECO:0000256" key="2">
    <source>
        <dbReference type="ARBA" id="ARBA00022741"/>
    </source>
</evidence>
<dbReference type="PROSITE" id="PS51720">
    <property type="entry name" value="G_AIG1"/>
    <property type="match status" value="1"/>
</dbReference>
<dbReference type="GO" id="GO:0005525">
    <property type="term" value="F:GTP binding"/>
    <property type="evidence" value="ECO:0007669"/>
    <property type="project" value="UniProtKB-KW"/>
</dbReference>
<evidence type="ECO:0000259" key="4">
    <source>
        <dbReference type="PROSITE" id="PS51720"/>
    </source>
</evidence>
<name>A0AAN8PT62_PATCE</name>
<organism evidence="5 6">
    <name type="scientific">Patella caerulea</name>
    <name type="common">Rayed Mediterranean limpet</name>
    <dbReference type="NCBI Taxonomy" id="87958"/>
    <lineage>
        <taxon>Eukaryota</taxon>
        <taxon>Metazoa</taxon>
        <taxon>Spiralia</taxon>
        <taxon>Lophotrochozoa</taxon>
        <taxon>Mollusca</taxon>
        <taxon>Gastropoda</taxon>
        <taxon>Patellogastropoda</taxon>
        <taxon>Patelloidea</taxon>
        <taxon>Patellidae</taxon>
        <taxon>Patella</taxon>
    </lineage>
</organism>
<comment type="similarity">
    <text evidence="1">Belongs to the TRAFAC class TrmE-Era-EngA-EngB-Septin-like GTPase superfamily. AIG1/Toc34/Toc159-like paraseptin GTPase family. IAN subfamily.</text>
</comment>
<evidence type="ECO:0000256" key="1">
    <source>
        <dbReference type="ARBA" id="ARBA00008535"/>
    </source>
</evidence>
<keyword evidence="3" id="KW-0342">GTP-binding</keyword>
<sequence>MSSNKEPVRCVVIGKTGSGKSALANALLGKKGRFKSDPSGSSVTSEADVGEGHCKGNAVKVVDTPGYFETDVDDEVNRREVIRCLALSGKGLHVFLYCIEIGRFTEEDAETFTRAKRMFGDSVTDYIWIVFTNKDKLDRARKTERAYIESAPPNLKKVLKEVGNKHIFINSTSDNLEPAFNSLSTIINSVTKENFYTIEKYKEGIEILKRFVEVGRKYKEAYAEWISKRIEIIIQFSELENELKGMAKYVLITKGSTLAVAGLVAAPVTLRAPLGLTAAAAVIGRAGGVTGVGATVADVLITNKRKKQINTLLKEDKELMDKLGKLTTSFKETFLEVFLNNKIKGVIKYVLGQSITRSNNTTFKEEVNKGLVKALGYLLPFLNAEIKYLKPREIDTKHDAGIVAGIVFSIITLPLDLNTIIQNSEDLQYLNTKHQLPNFIHNINEVLKTNMDDYDKDRDVVFIFVEEVLDFLYPSPKKY</sequence>
<protein>
    <recommendedName>
        <fullName evidence="4">AIG1-type G domain-containing protein</fullName>
    </recommendedName>
</protein>
<dbReference type="InterPro" id="IPR045058">
    <property type="entry name" value="GIMA/IAN/Toc"/>
</dbReference>
<dbReference type="AlphaFoldDB" id="A0AAN8PT62"/>
<evidence type="ECO:0000256" key="3">
    <source>
        <dbReference type="ARBA" id="ARBA00023134"/>
    </source>
</evidence>
<comment type="caution">
    <text evidence="5">The sequence shown here is derived from an EMBL/GenBank/DDBJ whole genome shotgun (WGS) entry which is preliminary data.</text>
</comment>
<dbReference type="Gene3D" id="3.40.50.300">
    <property type="entry name" value="P-loop containing nucleotide triphosphate hydrolases"/>
    <property type="match status" value="1"/>
</dbReference>
<dbReference type="Proteomes" id="UP001347796">
    <property type="component" value="Unassembled WGS sequence"/>
</dbReference>